<sequence>MRRVRVSDKARLDEASRIRTRPDSSVPHLTAGDELEAGLEVCSGHLRASLRLAWSRTGKSSYLHMKDPDRLTSSDLWSYGCQHLQGRCSKCAERGVGEDDGKHLSQLAQVSWRALCDSPFPQSPWSPQSCAVILSYSPVGPIAKVQLKATIGTVSPAATQKPASGSRLRAEISADSYAIPLSCECIRPSAA</sequence>
<protein>
    <submittedName>
        <fullName evidence="1">Uncharacterized protein</fullName>
    </submittedName>
</protein>
<organism evidence="1 2">
    <name type="scientific">Synaphobranchus kaupii</name>
    <name type="common">Kaup's arrowtooth eel</name>
    <dbReference type="NCBI Taxonomy" id="118154"/>
    <lineage>
        <taxon>Eukaryota</taxon>
        <taxon>Metazoa</taxon>
        <taxon>Chordata</taxon>
        <taxon>Craniata</taxon>
        <taxon>Vertebrata</taxon>
        <taxon>Euteleostomi</taxon>
        <taxon>Actinopterygii</taxon>
        <taxon>Neopterygii</taxon>
        <taxon>Teleostei</taxon>
        <taxon>Anguilliformes</taxon>
        <taxon>Synaphobranchidae</taxon>
        <taxon>Synaphobranchus</taxon>
    </lineage>
</organism>
<dbReference type="EMBL" id="JAINUF010000005">
    <property type="protein sequence ID" value="KAJ8361538.1"/>
    <property type="molecule type" value="Genomic_DNA"/>
</dbReference>
<comment type="caution">
    <text evidence="1">The sequence shown here is derived from an EMBL/GenBank/DDBJ whole genome shotgun (WGS) entry which is preliminary data.</text>
</comment>
<accession>A0A9Q1FM49</accession>
<reference evidence="1" key="1">
    <citation type="journal article" date="2023" name="Science">
        <title>Genome structures resolve the early diversification of teleost fishes.</title>
        <authorList>
            <person name="Parey E."/>
            <person name="Louis A."/>
            <person name="Montfort J."/>
            <person name="Bouchez O."/>
            <person name="Roques C."/>
            <person name="Iampietro C."/>
            <person name="Lluch J."/>
            <person name="Castinel A."/>
            <person name="Donnadieu C."/>
            <person name="Desvignes T."/>
            <person name="Floi Bucao C."/>
            <person name="Jouanno E."/>
            <person name="Wen M."/>
            <person name="Mejri S."/>
            <person name="Dirks R."/>
            <person name="Jansen H."/>
            <person name="Henkel C."/>
            <person name="Chen W.J."/>
            <person name="Zahm M."/>
            <person name="Cabau C."/>
            <person name="Klopp C."/>
            <person name="Thompson A.W."/>
            <person name="Robinson-Rechavi M."/>
            <person name="Braasch I."/>
            <person name="Lecointre G."/>
            <person name="Bobe J."/>
            <person name="Postlethwait J.H."/>
            <person name="Berthelot C."/>
            <person name="Roest Crollius H."/>
            <person name="Guiguen Y."/>
        </authorList>
    </citation>
    <scope>NUCLEOTIDE SEQUENCE</scope>
    <source>
        <strain evidence="1">WJC10195</strain>
    </source>
</reference>
<dbReference type="Proteomes" id="UP001152622">
    <property type="component" value="Chromosome 5"/>
</dbReference>
<evidence type="ECO:0000313" key="2">
    <source>
        <dbReference type="Proteomes" id="UP001152622"/>
    </source>
</evidence>
<proteinExistence type="predicted"/>
<gene>
    <name evidence="1" type="ORF">SKAU_G00180630</name>
</gene>
<evidence type="ECO:0000313" key="1">
    <source>
        <dbReference type="EMBL" id="KAJ8361538.1"/>
    </source>
</evidence>
<keyword evidence="2" id="KW-1185">Reference proteome</keyword>
<dbReference type="AlphaFoldDB" id="A0A9Q1FM49"/>
<name>A0A9Q1FM49_SYNKA</name>